<reference evidence="3 4" key="1">
    <citation type="submission" date="2015-03" db="EMBL/GenBank/DDBJ databases">
        <title>Genome sequence of Tenacibaculum sp. S2-2, isolated from intestinal microbiota of sea cucumber, Apostichopus japonicas.</title>
        <authorList>
            <person name="Shao Z."/>
            <person name="Wang L."/>
            <person name="Li X."/>
        </authorList>
    </citation>
    <scope>NUCLEOTIDE SEQUENCE [LARGE SCALE GENOMIC DNA]</scope>
    <source>
        <strain evidence="3 4">S2-2</strain>
    </source>
</reference>
<dbReference type="Gene3D" id="3.90.226.10">
    <property type="entry name" value="2-enoyl-CoA Hydratase, Chain A, domain 1"/>
    <property type="match status" value="1"/>
</dbReference>
<keyword evidence="1" id="KW-0802">TPR repeat</keyword>
<dbReference type="PROSITE" id="PS50005">
    <property type="entry name" value="TPR"/>
    <property type="match status" value="1"/>
</dbReference>
<comment type="caution">
    <text evidence="3">The sequence shown here is derived from an EMBL/GenBank/DDBJ whole genome shotgun (WGS) entry which is preliminary data.</text>
</comment>
<dbReference type="SUPFAM" id="SSF48452">
    <property type="entry name" value="TPR-like"/>
    <property type="match status" value="1"/>
</dbReference>
<organism evidence="3 4">
    <name type="scientific">Tenacibaculum holothuriorum</name>
    <dbReference type="NCBI Taxonomy" id="1635173"/>
    <lineage>
        <taxon>Bacteria</taxon>
        <taxon>Pseudomonadati</taxon>
        <taxon>Bacteroidota</taxon>
        <taxon>Flavobacteriia</taxon>
        <taxon>Flavobacteriales</taxon>
        <taxon>Flavobacteriaceae</taxon>
        <taxon>Tenacibaculum</taxon>
    </lineage>
</organism>
<feature type="signal peptide" evidence="2">
    <location>
        <begin position="1"/>
        <end position="18"/>
    </location>
</feature>
<name>A0A1Y2PBX2_9FLAO</name>
<feature type="chain" id="PRO_5012282490" evidence="2">
    <location>
        <begin position="19"/>
        <end position="546"/>
    </location>
</feature>
<dbReference type="InterPro" id="IPR019734">
    <property type="entry name" value="TPR_rpt"/>
</dbReference>
<evidence type="ECO:0000313" key="4">
    <source>
        <dbReference type="Proteomes" id="UP000194221"/>
    </source>
</evidence>
<accession>A0A1Y2PBX2</accession>
<dbReference type="EMBL" id="LAPZ01000011">
    <property type="protein sequence ID" value="OSY87501.1"/>
    <property type="molecule type" value="Genomic_DNA"/>
</dbReference>
<dbReference type="InterPro" id="IPR029045">
    <property type="entry name" value="ClpP/crotonase-like_dom_sf"/>
</dbReference>
<sequence>MKKTLLILSLLSFFQLSAQENITTKQWQQDVRFLKKTVNEKYPFLFKKVTADDFNASADELYKQIPKLQEHEVIVGLSRLVSLFKYGHSYVSFHQKPFEFSGLPFRIYQFNDGVYIQGTHKNYPKAVGAKVIAVEGKPISEVLKAIEPTVEAENSQYFKAYGINNIRYPEILHAQGITDNLQSTITLTLEKNGRQFQQSFIVLPNKKRIPLTYRFVQQKNDWLSARNQDKTPLYLKNLDKIYFYEYLPKQKAVYVRHSRIRDDKSESIEAFYKRVFEFIENNDVEKLILDVRLNGGGNNYLLKPIITGIIETKKINQEGKLFVILGRNTFSACQNLVNRLDSYTNAIFVGEPTSENVNFYGDASAVELPNSKLKVQLSFAWWQDKAPWENDPWLAPQLSVDMNFNQYKNNEDPVLDAIFNFNPEGYILRPMEYIRTLFMKGDMQVLQKEVIKMAQDPRYKFFDFERKFIDTGNLLLQQGQYQPAIGIFSLVTQLFPNSANAYKSLGEAYLKIGDKEKAKALLNKSISIDSVGEVGKLAMKTLNTIK</sequence>
<dbReference type="Gene3D" id="1.25.40.10">
    <property type="entry name" value="Tetratricopeptide repeat domain"/>
    <property type="match status" value="1"/>
</dbReference>
<dbReference type="InterPro" id="IPR011990">
    <property type="entry name" value="TPR-like_helical_dom_sf"/>
</dbReference>
<dbReference type="RefSeq" id="WP_086031120.1">
    <property type="nucleotide sequence ID" value="NZ_LAPZ01000011.1"/>
</dbReference>
<feature type="repeat" description="TPR" evidence="1">
    <location>
        <begin position="499"/>
        <end position="532"/>
    </location>
</feature>
<keyword evidence="4" id="KW-1185">Reference proteome</keyword>
<dbReference type="STRING" id="1635173.WH52_11590"/>
<dbReference type="Proteomes" id="UP000194221">
    <property type="component" value="Unassembled WGS sequence"/>
</dbReference>
<gene>
    <name evidence="3" type="ORF">WH52_11590</name>
</gene>
<dbReference type="AlphaFoldDB" id="A0A1Y2PBX2"/>
<dbReference type="OrthoDB" id="5480566at2"/>
<dbReference type="InParanoid" id="A0A1Y2PBX2"/>
<evidence type="ECO:0000256" key="2">
    <source>
        <dbReference type="SAM" id="SignalP"/>
    </source>
</evidence>
<dbReference type="SUPFAM" id="SSF52096">
    <property type="entry name" value="ClpP/crotonase"/>
    <property type="match status" value="1"/>
</dbReference>
<evidence type="ECO:0000256" key="1">
    <source>
        <dbReference type="PROSITE-ProRule" id="PRU00339"/>
    </source>
</evidence>
<evidence type="ECO:0000313" key="3">
    <source>
        <dbReference type="EMBL" id="OSY87501.1"/>
    </source>
</evidence>
<dbReference type="SMART" id="SM00028">
    <property type="entry name" value="TPR"/>
    <property type="match status" value="2"/>
</dbReference>
<protein>
    <submittedName>
        <fullName evidence="3">Uncharacterized protein</fullName>
    </submittedName>
</protein>
<proteinExistence type="predicted"/>
<dbReference type="Pfam" id="PF14559">
    <property type="entry name" value="TPR_19"/>
    <property type="match status" value="1"/>
</dbReference>
<keyword evidence="2" id="KW-0732">Signal</keyword>